<comment type="cofactor">
    <cofactor evidence="1">
        <name>Zn(2+)</name>
        <dbReference type="ChEBI" id="CHEBI:29105"/>
    </cofactor>
</comment>
<feature type="domain" description="Metallo-beta-lactamase" evidence="5">
    <location>
        <begin position="22"/>
        <end position="180"/>
    </location>
</feature>
<dbReference type="CDD" id="cd06262">
    <property type="entry name" value="metallo-hydrolase-like_MBL-fold"/>
    <property type="match status" value="1"/>
</dbReference>
<dbReference type="Gene3D" id="3.60.15.10">
    <property type="entry name" value="Ribonuclease Z/Hydroxyacylglutathione hydrolase-like"/>
    <property type="match status" value="1"/>
</dbReference>
<dbReference type="Pfam" id="PF00753">
    <property type="entry name" value="Lactamase_B"/>
    <property type="match status" value="1"/>
</dbReference>
<gene>
    <name evidence="6" type="ORF">MNBD_ACTINO01-1207</name>
</gene>
<dbReference type="InterPro" id="IPR051453">
    <property type="entry name" value="MBL_Glyoxalase_II"/>
</dbReference>
<keyword evidence="3" id="KW-0378">Hydrolase</keyword>
<dbReference type="EMBL" id="UOEI01000223">
    <property type="protein sequence ID" value="VAV98124.1"/>
    <property type="molecule type" value="Genomic_DNA"/>
</dbReference>
<proteinExistence type="predicted"/>
<dbReference type="PANTHER" id="PTHR46233">
    <property type="entry name" value="HYDROXYACYLGLUTATHIONE HYDROLASE GLOC"/>
    <property type="match status" value="1"/>
</dbReference>
<accession>A0A3B0RWC2</accession>
<evidence type="ECO:0000256" key="2">
    <source>
        <dbReference type="ARBA" id="ARBA00022723"/>
    </source>
</evidence>
<reference evidence="6" key="1">
    <citation type="submission" date="2018-06" db="EMBL/GenBank/DDBJ databases">
        <authorList>
            <person name="Zhirakovskaya E."/>
        </authorList>
    </citation>
    <scope>NUCLEOTIDE SEQUENCE</scope>
</reference>
<evidence type="ECO:0000259" key="5">
    <source>
        <dbReference type="SMART" id="SM00849"/>
    </source>
</evidence>
<keyword evidence="4" id="KW-0862">Zinc</keyword>
<dbReference type="SUPFAM" id="SSF56281">
    <property type="entry name" value="Metallo-hydrolase/oxidoreductase"/>
    <property type="match status" value="1"/>
</dbReference>
<evidence type="ECO:0000256" key="4">
    <source>
        <dbReference type="ARBA" id="ARBA00022833"/>
    </source>
</evidence>
<evidence type="ECO:0000313" key="6">
    <source>
        <dbReference type="EMBL" id="VAV98124.1"/>
    </source>
</evidence>
<dbReference type="InterPro" id="IPR036866">
    <property type="entry name" value="RibonucZ/Hydroxyglut_hydro"/>
</dbReference>
<dbReference type="PANTHER" id="PTHR46233:SF3">
    <property type="entry name" value="HYDROXYACYLGLUTATHIONE HYDROLASE GLOC"/>
    <property type="match status" value="1"/>
</dbReference>
<organism evidence="6">
    <name type="scientific">hydrothermal vent metagenome</name>
    <dbReference type="NCBI Taxonomy" id="652676"/>
    <lineage>
        <taxon>unclassified sequences</taxon>
        <taxon>metagenomes</taxon>
        <taxon>ecological metagenomes</taxon>
    </lineage>
</organism>
<keyword evidence="2" id="KW-0479">Metal-binding</keyword>
<evidence type="ECO:0000256" key="1">
    <source>
        <dbReference type="ARBA" id="ARBA00001947"/>
    </source>
</evidence>
<dbReference type="GO" id="GO:0016787">
    <property type="term" value="F:hydrolase activity"/>
    <property type="evidence" value="ECO:0007669"/>
    <property type="project" value="UniProtKB-KW"/>
</dbReference>
<dbReference type="InterPro" id="IPR001279">
    <property type="entry name" value="Metallo-B-lactamas"/>
</dbReference>
<evidence type="ECO:0000256" key="3">
    <source>
        <dbReference type="ARBA" id="ARBA00022801"/>
    </source>
</evidence>
<protein>
    <recommendedName>
        <fullName evidence="5">Metallo-beta-lactamase domain-containing protein</fullName>
    </recommendedName>
</protein>
<dbReference type="GO" id="GO:0046872">
    <property type="term" value="F:metal ion binding"/>
    <property type="evidence" value="ECO:0007669"/>
    <property type="project" value="UniProtKB-KW"/>
</dbReference>
<dbReference type="SMART" id="SM00849">
    <property type="entry name" value="Lactamase_B"/>
    <property type="match status" value="1"/>
</dbReference>
<dbReference type="AlphaFoldDB" id="A0A3B0RWC2"/>
<sequence>MRDDVFKGDGFTITRVVVGQLDNNAYLVEDSATRDALLVDAPDDAPALIEFVGNAPLLGVFTTHGHWDHHQAIPEVTRALAVPFMLHPLDGEIAEKVIDVDIVPGTLTIGNTVATVLHTPGHTPGSVCLAIDGVVLTGDTLFPGGPGATRFDHSSFTTIIESIENQLFVLPDDTLVLPGHGDSTTIGTERSQLAAWIERGW</sequence>
<name>A0A3B0RWC2_9ZZZZ</name>